<dbReference type="Gene3D" id="3.40.50.1820">
    <property type="entry name" value="alpha/beta hydrolase"/>
    <property type="match status" value="1"/>
</dbReference>
<dbReference type="InterPro" id="IPR050471">
    <property type="entry name" value="AB_hydrolase"/>
</dbReference>
<feature type="region of interest" description="Disordered" evidence="1">
    <location>
        <begin position="1"/>
        <end position="34"/>
    </location>
</feature>
<evidence type="ECO:0000256" key="1">
    <source>
        <dbReference type="SAM" id="MobiDB-lite"/>
    </source>
</evidence>
<sequence>MPTQPSTSRSATTPAAATGASTATGASAATADVSTVSVDDGRTIAYAEYGDPDGDPVLFFHGTPGSRLLAGLLEPAATEHGVRLVAHDRPGYGRSDPQPDRTVRDAGANAAAVLDAAEIETAGLAGFSGGSAHALATAALHPDRVDRVDVIAGIAPPEFAESTARAPRLLAGMARRAPSVLGSVLRADAWVAERRSPSAAVSRYTSDAVDETVPDDVATVVKADLLEAVARSRSGAVTEFRTTAAEWGIPLETLSKAAIDVRFHHGDVDANAPLADVRRFVAAIPTAELRVLEGADHLRTLTRAGPTALRERTE</sequence>
<organism evidence="3 4">
    <name type="scientific">Halopenitus persicus</name>
    <dbReference type="NCBI Taxonomy" id="1048396"/>
    <lineage>
        <taxon>Archaea</taxon>
        <taxon>Methanobacteriati</taxon>
        <taxon>Methanobacteriota</taxon>
        <taxon>Stenosarchaea group</taxon>
        <taxon>Halobacteria</taxon>
        <taxon>Halobacteriales</taxon>
        <taxon>Haloferacaceae</taxon>
        <taxon>Halopenitus</taxon>
    </lineage>
</organism>
<dbReference type="EMBL" id="FNPC01000005">
    <property type="protein sequence ID" value="SDY46156.1"/>
    <property type="molecule type" value="Genomic_DNA"/>
</dbReference>
<dbReference type="Pfam" id="PF00561">
    <property type="entry name" value="Abhydrolase_1"/>
    <property type="match status" value="1"/>
</dbReference>
<protein>
    <submittedName>
        <fullName evidence="3">Pimeloyl-ACP methyl ester carboxylesterase</fullName>
    </submittedName>
</protein>
<keyword evidence="4" id="KW-1185">Reference proteome</keyword>
<dbReference type="Proteomes" id="UP000199079">
    <property type="component" value="Unassembled WGS sequence"/>
</dbReference>
<evidence type="ECO:0000259" key="2">
    <source>
        <dbReference type="Pfam" id="PF00561"/>
    </source>
</evidence>
<accession>A0A1H3K1U7</accession>
<feature type="domain" description="AB hydrolase-1" evidence="2">
    <location>
        <begin position="56"/>
        <end position="168"/>
    </location>
</feature>
<dbReference type="InterPro" id="IPR029058">
    <property type="entry name" value="AB_hydrolase_fold"/>
</dbReference>
<dbReference type="InterPro" id="IPR000073">
    <property type="entry name" value="AB_hydrolase_1"/>
</dbReference>
<dbReference type="OrthoDB" id="9890at2157"/>
<proteinExistence type="predicted"/>
<dbReference type="PANTHER" id="PTHR43433:SF10">
    <property type="entry name" value="AB HYDROLASE-1 DOMAIN-CONTAINING PROTEIN"/>
    <property type="match status" value="1"/>
</dbReference>
<evidence type="ECO:0000313" key="3">
    <source>
        <dbReference type="EMBL" id="SDY46156.1"/>
    </source>
</evidence>
<dbReference type="RefSeq" id="WP_092732924.1">
    <property type="nucleotide sequence ID" value="NZ_FNPC01000005.1"/>
</dbReference>
<gene>
    <name evidence="3" type="ORF">SAMN05216564_105226</name>
</gene>
<name>A0A1H3K1U7_9EURY</name>
<evidence type="ECO:0000313" key="4">
    <source>
        <dbReference type="Proteomes" id="UP000199079"/>
    </source>
</evidence>
<reference evidence="4" key="1">
    <citation type="submission" date="2016-10" db="EMBL/GenBank/DDBJ databases">
        <authorList>
            <person name="Varghese N."/>
            <person name="Submissions S."/>
        </authorList>
    </citation>
    <scope>NUCLEOTIDE SEQUENCE [LARGE SCALE GENOMIC DNA]</scope>
    <source>
        <strain evidence="4">DC30,IBRC 10041,KCTC 4046</strain>
    </source>
</reference>
<dbReference type="PANTHER" id="PTHR43433">
    <property type="entry name" value="HYDROLASE, ALPHA/BETA FOLD FAMILY PROTEIN"/>
    <property type="match status" value="1"/>
</dbReference>
<dbReference type="AlphaFoldDB" id="A0A1H3K1U7"/>
<dbReference type="SUPFAM" id="SSF53474">
    <property type="entry name" value="alpha/beta-Hydrolases"/>
    <property type="match status" value="1"/>
</dbReference>
<dbReference type="PRINTS" id="PR00111">
    <property type="entry name" value="ABHYDROLASE"/>
</dbReference>